<reference evidence="2 3" key="2">
    <citation type="submission" date="2018-10" db="EMBL/GenBank/DDBJ databases">
        <authorList>
            <consortium name="Pathogen Informatics"/>
        </authorList>
    </citation>
    <scope>NUCLEOTIDE SEQUENCE [LARGE SCALE GENOMIC DNA]</scope>
</reference>
<dbReference type="OrthoDB" id="5833117at2759"/>
<accession>A0A0N4UZT2</accession>
<dbReference type="WBParaSite" id="EVEC_0000314801-mRNA-1">
    <property type="protein sequence ID" value="EVEC_0000314801-mRNA-1"/>
    <property type="gene ID" value="EVEC_0000314801"/>
</dbReference>
<feature type="transmembrane region" description="Helical" evidence="1">
    <location>
        <begin position="68"/>
        <end position="89"/>
    </location>
</feature>
<keyword evidence="3" id="KW-1185">Reference proteome</keyword>
<reference evidence="4" key="1">
    <citation type="submission" date="2017-02" db="UniProtKB">
        <authorList>
            <consortium name="WormBaseParasite"/>
        </authorList>
    </citation>
    <scope>IDENTIFICATION</scope>
</reference>
<dbReference type="Proteomes" id="UP000274131">
    <property type="component" value="Unassembled WGS sequence"/>
</dbReference>
<name>A0A0N4UZT2_ENTVE</name>
<organism evidence="4">
    <name type="scientific">Enterobius vermicularis</name>
    <name type="common">Human pinworm</name>
    <dbReference type="NCBI Taxonomy" id="51028"/>
    <lineage>
        <taxon>Eukaryota</taxon>
        <taxon>Metazoa</taxon>
        <taxon>Ecdysozoa</taxon>
        <taxon>Nematoda</taxon>
        <taxon>Chromadorea</taxon>
        <taxon>Rhabditida</taxon>
        <taxon>Spirurina</taxon>
        <taxon>Oxyuridomorpha</taxon>
        <taxon>Oxyuroidea</taxon>
        <taxon>Oxyuridae</taxon>
        <taxon>Enterobius</taxon>
    </lineage>
</organism>
<keyword evidence="1" id="KW-0472">Membrane</keyword>
<protein>
    <submittedName>
        <fullName evidence="4">Microsomal signal peptidase 25 kDa subunit</fullName>
    </submittedName>
</protein>
<evidence type="ECO:0000313" key="4">
    <source>
        <dbReference type="WBParaSite" id="EVEC_0000314801-mRNA-1"/>
    </source>
</evidence>
<gene>
    <name evidence="2" type="ORF">EVEC_LOCUS2856</name>
</gene>
<evidence type="ECO:0000313" key="2">
    <source>
        <dbReference type="EMBL" id="VDD87713.1"/>
    </source>
</evidence>
<dbReference type="EMBL" id="UXUI01007461">
    <property type="protein sequence ID" value="VDD87713.1"/>
    <property type="molecule type" value="Genomic_DNA"/>
</dbReference>
<feature type="transmembrane region" description="Helical" evidence="1">
    <location>
        <begin position="40"/>
        <end position="62"/>
    </location>
</feature>
<evidence type="ECO:0000313" key="3">
    <source>
        <dbReference type="Proteomes" id="UP000274131"/>
    </source>
</evidence>
<sequence length="133" mass="15385">MKDGFEDSQIDHENPPVFADVEENKRASPLIERIRLTKPCFGVMLSSMFTNYAVMSMLVYGFTGVYRYALIAGFITMPISSVLTAWDAVVDREKWYQKQVLLRQGRFQEAHSMKTVFDWSGYEAEIARTLKNR</sequence>
<evidence type="ECO:0000256" key="1">
    <source>
        <dbReference type="SAM" id="Phobius"/>
    </source>
</evidence>
<keyword evidence="1" id="KW-0812">Transmembrane</keyword>
<dbReference type="AlphaFoldDB" id="A0A0N4UZT2"/>
<dbReference type="STRING" id="51028.A0A0N4UZT2"/>
<proteinExistence type="predicted"/>
<keyword evidence="1" id="KW-1133">Transmembrane helix</keyword>